<dbReference type="Pfam" id="PF01066">
    <property type="entry name" value="CDP-OH_P_transf"/>
    <property type="match status" value="1"/>
</dbReference>
<dbReference type="GO" id="GO:0008654">
    <property type="term" value="P:phospholipid biosynthetic process"/>
    <property type="evidence" value="ECO:0007669"/>
    <property type="project" value="InterPro"/>
</dbReference>
<dbReference type="InterPro" id="IPR000462">
    <property type="entry name" value="CDP-OH_P_trans"/>
</dbReference>
<evidence type="ECO:0000256" key="3">
    <source>
        <dbReference type="SAM" id="Phobius"/>
    </source>
</evidence>
<evidence type="ECO:0000256" key="1">
    <source>
        <dbReference type="ARBA" id="ARBA00022679"/>
    </source>
</evidence>
<dbReference type="RefSeq" id="WP_097553937.1">
    <property type="nucleotide sequence ID" value="NZ_PCMW01000034.1"/>
</dbReference>
<dbReference type="PROSITE" id="PS51257">
    <property type="entry name" value="PROKAR_LIPOPROTEIN"/>
    <property type="match status" value="1"/>
</dbReference>
<feature type="transmembrane region" description="Helical" evidence="3">
    <location>
        <begin position="92"/>
        <end position="115"/>
    </location>
</feature>
<organism evidence="4 5">
    <name type="scientific">Flavobacterium branchiophilum</name>
    <dbReference type="NCBI Taxonomy" id="55197"/>
    <lineage>
        <taxon>Bacteria</taxon>
        <taxon>Pseudomonadati</taxon>
        <taxon>Bacteroidota</taxon>
        <taxon>Flavobacteriia</taxon>
        <taxon>Flavobacteriales</taxon>
        <taxon>Flavobacteriaceae</taxon>
        <taxon>Flavobacterium</taxon>
    </lineage>
</organism>
<dbReference type="EMBL" id="PCMW01000034">
    <property type="protein sequence ID" value="PDS24908.1"/>
    <property type="molecule type" value="Genomic_DNA"/>
</dbReference>
<keyword evidence="1 2" id="KW-0808">Transferase</keyword>
<sequence>MNFKKHIPNSITLLNLFCGCLAIVFVANKQFELGFYMICLGIFFDFFDGYFARMFNVSGPLGLQLDSLADMVTSGVSPGFMMFFLIKNSISNPFLMIFLPYFGFIITLGACFRLAKFNIDTRQSDSFIGLPTPANTLFIMSLPFVINHYQDAIWLNYLFNTWTLIGISIVSAYIMNAEIPLFSLKIKNFSLKKYKLQIIFVCIALLLFIVLLEIAVPLIILLYVLLSIFDNAFNFSK</sequence>
<feature type="transmembrane region" description="Helical" evidence="3">
    <location>
        <begin position="7"/>
        <end position="27"/>
    </location>
</feature>
<dbReference type="OrthoDB" id="9777147at2"/>
<accession>A0A2H3KYS9</accession>
<dbReference type="InterPro" id="IPR043130">
    <property type="entry name" value="CDP-OH_PTrfase_TM_dom"/>
</dbReference>
<feature type="transmembrane region" description="Helical" evidence="3">
    <location>
        <begin position="196"/>
        <end position="229"/>
    </location>
</feature>
<protein>
    <submittedName>
        <fullName evidence="4">Phosphatidylserine synthase</fullName>
    </submittedName>
</protein>
<proteinExistence type="inferred from homology"/>
<dbReference type="GO" id="GO:0016020">
    <property type="term" value="C:membrane"/>
    <property type="evidence" value="ECO:0007669"/>
    <property type="project" value="InterPro"/>
</dbReference>
<reference evidence="4 5" key="1">
    <citation type="submission" date="2017-09" db="EMBL/GenBank/DDBJ databases">
        <title>Whole genomes of Flavobacteriaceae.</title>
        <authorList>
            <person name="Stine C."/>
            <person name="Li C."/>
            <person name="Tadesse D."/>
        </authorList>
    </citation>
    <scope>NUCLEOTIDE SEQUENCE [LARGE SCALE GENOMIC DNA]</scope>
    <source>
        <strain evidence="4 5">ATCC 35036</strain>
    </source>
</reference>
<evidence type="ECO:0000313" key="5">
    <source>
        <dbReference type="Proteomes" id="UP000220828"/>
    </source>
</evidence>
<dbReference type="InterPro" id="IPR048254">
    <property type="entry name" value="CDP_ALCOHOL_P_TRANSF_CS"/>
</dbReference>
<dbReference type="GO" id="GO:0016780">
    <property type="term" value="F:phosphotransferase activity, for other substituted phosphate groups"/>
    <property type="evidence" value="ECO:0007669"/>
    <property type="project" value="InterPro"/>
</dbReference>
<keyword evidence="3" id="KW-1133">Transmembrane helix</keyword>
<comment type="caution">
    <text evidence="4">The sequence shown here is derived from an EMBL/GenBank/DDBJ whole genome shotgun (WGS) entry which is preliminary data.</text>
</comment>
<feature type="transmembrane region" description="Helical" evidence="3">
    <location>
        <begin position="67"/>
        <end position="86"/>
    </location>
</feature>
<dbReference type="AlphaFoldDB" id="A0A2H3KYS9"/>
<keyword evidence="3" id="KW-0472">Membrane</keyword>
<dbReference type="Proteomes" id="UP000220828">
    <property type="component" value="Unassembled WGS sequence"/>
</dbReference>
<feature type="transmembrane region" description="Helical" evidence="3">
    <location>
        <begin position="152"/>
        <end position="175"/>
    </location>
</feature>
<dbReference type="Gene3D" id="1.20.120.1760">
    <property type="match status" value="1"/>
</dbReference>
<gene>
    <name evidence="4" type="ORF">B0A77_06525</name>
</gene>
<evidence type="ECO:0000256" key="2">
    <source>
        <dbReference type="RuleBase" id="RU003750"/>
    </source>
</evidence>
<feature type="transmembrane region" description="Helical" evidence="3">
    <location>
        <begin position="127"/>
        <end position="146"/>
    </location>
</feature>
<comment type="similarity">
    <text evidence="2">Belongs to the CDP-alcohol phosphatidyltransferase class-I family.</text>
</comment>
<name>A0A2H3KYS9_9FLAO</name>
<keyword evidence="3" id="KW-0812">Transmembrane</keyword>
<dbReference type="PROSITE" id="PS00379">
    <property type="entry name" value="CDP_ALCOHOL_P_TRANSF"/>
    <property type="match status" value="1"/>
</dbReference>
<evidence type="ECO:0000313" key="4">
    <source>
        <dbReference type="EMBL" id="PDS24908.1"/>
    </source>
</evidence>
<feature type="transmembrane region" description="Helical" evidence="3">
    <location>
        <begin position="33"/>
        <end position="55"/>
    </location>
</feature>